<comment type="caution">
    <text evidence="2">The sequence shown here is derived from an EMBL/GenBank/DDBJ whole genome shotgun (WGS) entry which is preliminary data.</text>
</comment>
<organism evidence="2 3">
    <name type="scientific">Alligator mississippiensis</name>
    <name type="common">American alligator</name>
    <dbReference type="NCBI Taxonomy" id="8496"/>
    <lineage>
        <taxon>Eukaryota</taxon>
        <taxon>Metazoa</taxon>
        <taxon>Chordata</taxon>
        <taxon>Craniata</taxon>
        <taxon>Vertebrata</taxon>
        <taxon>Euteleostomi</taxon>
        <taxon>Archelosauria</taxon>
        <taxon>Archosauria</taxon>
        <taxon>Crocodylia</taxon>
        <taxon>Alligatoridae</taxon>
        <taxon>Alligatorinae</taxon>
        <taxon>Alligator</taxon>
    </lineage>
</organism>
<dbReference type="Proteomes" id="UP000050525">
    <property type="component" value="Unassembled WGS sequence"/>
</dbReference>
<sequence length="90" mass="10490">MGWRLVRCSHFPVLRGSWRETQEGGRREPRTKGKEESGPMLSANASCCHPDVLLFVMVNCSEVFLDWHQDANMFLEWRRPLCLARRGYGH</sequence>
<reference evidence="2 3" key="1">
    <citation type="journal article" date="2012" name="Genome Biol.">
        <title>Sequencing three crocodilian genomes to illuminate the evolution of archosaurs and amniotes.</title>
        <authorList>
            <person name="St John J.A."/>
            <person name="Braun E.L."/>
            <person name="Isberg S.R."/>
            <person name="Miles L.G."/>
            <person name="Chong A.Y."/>
            <person name="Gongora J."/>
            <person name="Dalzell P."/>
            <person name="Moran C."/>
            <person name="Bed'hom B."/>
            <person name="Abzhanov A."/>
            <person name="Burgess S.C."/>
            <person name="Cooksey A.M."/>
            <person name="Castoe T.A."/>
            <person name="Crawford N.G."/>
            <person name="Densmore L.D."/>
            <person name="Drew J.C."/>
            <person name="Edwards S.V."/>
            <person name="Faircloth B.C."/>
            <person name="Fujita M.K."/>
            <person name="Greenwold M.J."/>
            <person name="Hoffmann F.G."/>
            <person name="Howard J.M."/>
            <person name="Iguchi T."/>
            <person name="Janes D.E."/>
            <person name="Khan S.Y."/>
            <person name="Kohno S."/>
            <person name="de Koning A.J."/>
            <person name="Lance S.L."/>
            <person name="McCarthy F.M."/>
            <person name="McCormack J.E."/>
            <person name="Merchant M.E."/>
            <person name="Peterson D.G."/>
            <person name="Pollock D.D."/>
            <person name="Pourmand N."/>
            <person name="Raney B.J."/>
            <person name="Roessler K.A."/>
            <person name="Sanford J.R."/>
            <person name="Sawyer R.H."/>
            <person name="Schmidt C.J."/>
            <person name="Triplett E.W."/>
            <person name="Tuberville T.D."/>
            <person name="Venegas-Anaya M."/>
            <person name="Howard J.T."/>
            <person name="Jarvis E.D."/>
            <person name="Guillette L.J.Jr."/>
            <person name="Glenn T.C."/>
            <person name="Green R.E."/>
            <person name="Ray D.A."/>
        </authorList>
    </citation>
    <scope>NUCLEOTIDE SEQUENCE [LARGE SCALE GENOMIC DNA]</scope>
    <source>
        <strain evidence="2">KSC_2009_1</strain>
    </source>
</reference>
<dbReference type="EMBL" id="AKHW03003879">
    <property type="protein sequence ID" value="KYO32705.1"/>
    <property type="molecule type" value="Genomic_DNA"/>
</dbReference>
<evidence type="ECO:0000256" key="1">
    <source>
        <dbReference type="SAM" id="MobiDB-lite"/>
    </source>
</evidence>
<protein>
    <submittedName>
        <fullName evidence="2">Uncharacterized protein</fullName>
    </submittedName>
</protein>
<gene>
    <name evidence="2" type="ORF">Y1Q_0009317</name>
</gene>
<evidence type="ECO:0000313" key="2">
    <source>
        <dbReference type="EMBL" id="KYO32705.1"/>
    </source>
</evidence>
<feature type="compositionally biased region" description="Basic and acidic residues" evidence="1">
    <location>
        <begin position="19"/>
        <end position="37"/>
    </location>
</feature>
<feature type="region of interest" description="Disordered" evidence="1">
    <location>
        <begin position="19"/>
        <end position="40"/>
    </location>
</feature>
<keyword evidence="3" id="KW-1185">Reference proteome</keyword>
<evidence type="ECO:0000313" key="3">
    <source>
        <dbReference type="Proteomes" id="UP000050525"/>
    </source>
</evidence>
<proteinExistence type="predicted"/>
<name>A0A151N854_ALLMI</name>
<accession>A0A151N854</accession>
<dbReference type="AlphaFoldDB" id="A0A151N854"/>